<organism evidence="1 2">
    <name type="scientific">Caldithrix abyssi DSM 13497</name>
    <dbReference type="NCBI Taxonomy" id="880073"/>
    <lineage>
        <taxon>Bacteria</taxon>
        <taxon>Pseudomonadati</taxon>
        <taxon>Calditrichota</taxon>
        <taxon>Calditrichia</taxon>
        <taxon>Calditrichales</taxon>
        <taxon>Calditrichaceae</taxon>
        <taxon>Caldithrix</taxon>
    </lineage>
</organism>
<reference evidence="1 2" key="1">
    <citation type="submission" date="2011-09" db="EMBL/GenBank/DDBJ databases">
        <title>The permanent draft genome of Caldithrix abyssi DSM 13497.</title>
        <authorList>
            <consortium name="US DOE Joint Genome Institute (JGI-PGF)"/>
            <person name="Lucas S."/>
            <person name="Han J."/>
            <person name="Lapidus A."/>
            <person name="Bruce D."/>
            <person name="Goodwin L."/>
            <person name="Pitluck S."/>
            <person name="Peters L."/>
            <person name="Kyrpides N."/>
            <person name="Mavromatis K."/>
            <person name="Ivanova N."/>
            <person name="Mikhailova N."/>
            <person name="Chertkov O."/>
            <person name="Detter J.C."/>
            <person name="Tapia R."/>
            <person name="Han C."/>
            <person name="Land M."/>
            <person name="Hauser L."/>
            <person name="Markowitz V."/>
            <person name="Cheng J.-F."/>
            <person name="Hugenholtz P."/>
            <person name="Woyke T."/>
            <person name="Wu D."/>
            <person name="Spring S."/>
            <person name="Brambilla E."/>
            <person name="Klenk H.-P."/>
            <person name="Eisen J.A."/>
        </authorList>
    </citation>
    <scope>NUCLEOTIDE SEQUENCE [LARGE SCALE GENOMIC DNA]</scope>
    <source>
        <strain evidence="1 2">DSM 13497</strain>
    </source>
</reference>
<dbReference type="AlphaFoldDB" id="H1XY11"/>
<evidence type="ECO:0000313" key="1">
    <source>
        <dbReference type="EMBL" id="EHO40886.1"/>
    </source>
</evidence>
<dbReference type="PaxDb" id="880073-Calab_1260"/>
<sequence length="140" mass="15950" precursor="true">MRINTLRATKAAKVVLAVLFFLQTLAIPVSVTGGVLCVANDHIALEFKQAVHECHNEANYFSNFFNSEVEYHQDACLDFPLLQHEKNLILKQNQKTTVLTLSPFVSAYSSQKESKEERVTFRYSPTFKKMKLLQSIVLLI</sequence>
<gene>
    <name evidence="1" type="ORF">Calab_1260</name>
</gene>
<protein>
    <submittedName>
        <fullName evidence="1">Uncharacterized protein</fullName>
    </submittedName>
</protein>
<accession>H1XY11</accession>
<evidence type="ECO:0000313" key="2">
    <source>
        <dbReference type="Proteomes" id="UP000004671"/>
    </source>
</evidence>
<dbReference type="EMBL" id="CM001402">
    <property type="protein sequence ID" value="EHO40886.1"/>
    <property type="molecule type" value="Genomic_DNA"/>
</dbReference>
<proteinExistence type="predicted"/>
<keyword evidence="2" id="KW-1185">Reference proteome</keyword>
<dbReference type="Proteomes" id="UP000004671">
    <property type="component" value="Chromosome"/>
</dbReference>
<name>H1XY11_CALAY</name>
<dbReference type="HOGENOM" id="CLU_1831412_0_0_0"/>
<dbReference type="InParanoid" id="H1XY11"/>
<dbReference type="STRING" id="880073.Cabys_3864"/>